<feature type="transmembrane region" description="Helical" evidence="2">
    <location>
        <begin position="131"/>
        <end position="148"/>
    </location>
</feature>
<keyword evidence="2" id="KW-1133">Transmembrane helix</keyword>
<dbReference type="Proteomes" id="UP000315234">
    <property type="component" value="Unassembled WGS sequence"/>
</dbReference>
<evidence type="ECO:0000256" key="1">
    <source>
        <dbReference type="SAM" id="MobiDB-lite"/>
    </source>
</evidence>
<comment type="caution">
    <text evidence="4">The sequence shown here is derived from an EMBL/GenBank/DDBJ whole genome shotgun (WGS) entry which is preliminary data.</text>
</comment>
<feature type="transmembrane region" description="Helical" evidence="2">
    <location>
        <begin position="323"/>
        <end position="342"/>
    </location>
</feature>
<dbReference type="InterPro" id="IPR052529">
    <property type="entry name" value="Bact_Transport_Assoc"/>
</dbReference>
<keyword evidence="2" id="KW-0472">Membrane</keyword>
<accession>A0ABC9ZL84</accession>
<feature type="transmembrane region" description="Helical" evidence="2">
    <location>
        <begin position="20"/>
        <end position="39"/>
    </location>
</feature>
<feature type="transmembrane region" description="Helical" evidence="2">
    <location>
        <begin position="247"/>
        <end position="271"/>
    </location>
</feature>
<dbReference type="InterPro" id="IPR007349">
    <property type="entry name" value="DUF418"/>
</dbReference>
<feature type="transmembrane region" description="Helical" evidence="2">
    <location>
        <begin position="155"/>
        <end position="177"/>
    </location>
</feature>
<feature type="transmembrane region" description="Helical" evidence="2">
    <location>
        <begin position="74"/>
        <end position="94"/>
    </location>
</feature>
<feature type="domain" description="DUF418" evidence="3">
    <location>
        <begin position="230"/>
        <end position="391"/>
    </location>
</feature>
<dbReference type="EMBL" id="BJLD01000001">
    <property type="protein sequence ID" value="GEA42645.1"/>
    <property type="molecule type" value="Genomic_DNA"/>
</dbReference>
<proteinExistence type="predicted"/>
<evidence type="ECO:0000259" key="3">
    <source>
        <dbReference type="Pfam" id="PF04235"/>
    </source>
</evidence>
<sequence>MRPMTSAVSQSRPRMIVPDVARGMALLGIALANVCTGWITTAHPDGQYFGGIDSGNVWDKATVLFTAMFAHNRGLPMFSTLLGFGIGLITLSLWRRGFPLGQARMVIIKRYGFLALFGIIHLVFIFNGDIMFFYGCCALVISMFITLHDKTLKKIAYTLLTIITVLGIGAFVFTLLVPESGINYVLFSELPKSYGKLVLDGLVMLLGQAVAAVPFMLMYGPIMLVGFTWARQGTLADVASHRTELRIWAGIAAAIILGVGLPWGLAAIGVLPAEAEGAFYLLNTFVGVITGPGILAMLALVLEKVQTLPWWLWPFSALGKRSMSGYIMQSIIFFTVIFPFTLNIGSQFYASGLALLAVGNWLLTLLLACLLEYFGKPGPFEWLHRRISYGKTMRPELKRQPPSGIESPVSGAPVHQPEGSGQARG</sequence>
<protein>
    <submittedName>
        <fullName evidence="4">Membrane protein</fullName>
    </submittedName>
</protein>
<evidence type="ECO:0000313" key="4">
    <source>
        <dbReference type="EMBL" id="GEA42645.1"/>
    </source>
</evidence>
<feature type="transmembrane region" description="Helical" evidence="2">
    <location>
        <begin position="106"/>
        <end position="125"/>
    </location>
</feature>
<reference evidence="4 5" key="1">
    <citation type="submission" date="2019-06" db="EMBL/GenBank/DDBJ databases">
        <title>Draft genome sequence of Corynebacterium striatum NBRC 15291.</title>
        <authorList>
            <person name="Miura T."/>
            <person name="Furukawa M."/>
            <person name="Shimamura M."/>
            <person name="Ohyama Y."/>
            <person name="Yamazoe A."/>
            <person name="Kawasaki H."/>
        </authorList>
    </citation>
    <scope>NUCLEOTIDE SEQUENCE [LARGE SCALE GENOMIC DNA]</scope>
    <source>
        <strain evidence="4 5">NBRC 15291</strain>
    </source>
</reference>
<feature type="transmembrane region" description="Helical" evidence="2">
    <location>
        <begin position="197"/>
        <end position="227"/>
    </location>
</feature>
<name>A0ABC9ZL84_CORST</name>
<feature type="transmembrane region" description="Helical" evidence="2">
    <location>
        <begin position="348"/>
        <end position="375"/>
    </location>
</feature>
<keyword evidence="2" id="KW-0812">Transmembrane</keyword>
<evidence type="ECO:0000256" key="2">
    <source>
        <dbReference type="SAM" id="Phobius"/>
    </source>
</evidence>
<feature type="transmembrane region" description="Helical" evidence="2">
    <location>
        <begin position="277"/>
        <end position="302"/>
    </location>
</feature>
<evidence type="ECO:0000313" key="5">
    <source>
        <dbReference type="Proteomes" id="UP000315234"/>
    </source>
</evidence>
<organism evidence="4 5">
    <name type="scientific">Corynebacterium striatum</name>
    <dbReference type="NCBI Taxonomy" id="43770"/>
    <lineage>
        <taxon>Bacteria</taxon>
        <taxon>Bacillati</taxon>
        <taxon>Actinomycetota</taxon>
        <taxon>Actinomycetes</taxon>
        <taxon>Mycobacteriales</taxon>
        <taxon>Corynebacteriaceae</taxon>
        <taxon>Corynebacterium</taxon>
    </lineage>
</organism>
<dbReference type="PANTHER" id="PTHR30590:SF2">
    <property type="entry name" value="INNER MEMBRANE PROTEIN"/>
    <property type="match status" value="1"/>
</dbReference>
<gene>
    <name evidence="4" type="ORF">Cst04h_08150</name>
</gene>
<dbReference type="AlphaFoldDB" id="A0ABC9ZL84"/>
<dbReference type="PANTHER" id="PTHR30590">
    <property type="entry name" value="INNER MEMBRANE PROTEIN"/>
    <property type="match status" value="1"/>
</dbReference>
<feature type="region of interest" description="Disordered" evidence="1">
    <location>
        <begin position="395"/>
        <end position="425"/>
    </location>
</feature>
<dbReference type="Pfam" id="PF04235">
    <property type="entry name" value="DUF418"/>
    <property type="match status" value="1"/>
</dbReference>